<gene>
    <name evidence="1" type="ORF">S01H4_23545</name>
</gene>
<protein>
    <submittedName>
        <fullName evidence="1">Uncharacterized protein</fullName>
    </submittedName>
</protein>
<reference evidence="1" key="1">
    <citation type="journal article" date="2014" name="Front. Microbiol.">
        <title>High frequency of phylogenetically diverse reductive dehalogenase-homologous genes in deep subseafloor sedimentary metagenomes.</title>
        <authorList>
            <person name="Kawai M."/>
            <person name="Futagami T."/>
            <person name="Toyoda A."/>
            <person name="Takaki Y."/>
            <person name="Nishi S."/>
            <person name="Hori S."/>
            <person name="Arai W."/>
            <person name="Tsubouchi T."/>
            <person name="Morono Y."/>
            <person name="Uchiyama I."/>
            <person name="Ito T."/>
            <person name="Fujiyama A."/>
            <person name="Inagaki F."/>
            <person name="Takami H."/>
        </authorList>
    </citation>
    <scope>NUCLEOTIDE SEQUENCE</scope>
    <source>
        <strain evidence="1">Expedition CK06-06</strain>
    </source>
</reference>
<accession>X1A8U4</accession>
<proteinExistence type="predicted"/>
<dbReference type="EMBL" id="BART01010938">
    <property type="protein sequence ID" value="GAG78765.1"/>
    <property type="molecule type" value="Genomic_DNA"/>
</dbReference>
<comment type="caution">
    <text evidence="1">The sequence shown here is derived from an EMBL/GenBank/DDBJ whole genome shotgun (WGS) entry which is preliminary data.</text>
</comment>
<dbReference type="Gene3D" id="1.10.10.10">
    <property type="entry name" value="Winged helix-like DNA-binding domain superfamily/Winged helix DNA-binding domain"/>
    <property type="match status" value="1"/>
</dbReference>
<name>X1A8U4_9ZZZZ</name>
<dbReference type="InterPro" id="IPR036388">
    <property type="entry name" value="WH-like_DNA-bd_sf"/>
</dbReference>
<evidence type="ECO:0000313" key="1">
    <source>
        <dbReference type="EMBL" id="GAG78765.1"/>
    </source>
</evidence>
<organism evidence="1">
    <name type="scientific">marine sediment metagenome</name>
    <dbReference type="NCBI Taxonomy" id="412755"/>
    <lineage>
        <taxon>unclassified sequences</taxon>
        <taxon>metagenomes</taxon>
        <taxon>ecological metagenomes</taxon>
    </lineage>
</organism>
<dbReference type="AlphaFoldDB" id="X1A8U4"/>
<sequence length="135" mass="15520">MIEENVDRNAIIHQLWENGDTIDDIAFDTGIPRSTVGYYVRKFNKKAKRGEPIRLPHIVEKPSDEALAQNAFYKGQIFEKLNKYLEAGDIDTAYKFLMIIKLNKELQSSIIPTKEESQAGFKAILQFAQSRQRSN</sequence>